<dbReference type="InterPro" id="IPR007527">
    <property type="entry name" value="Znf_SWIM"/>
</dbReference>
<proteinExistence type="predicted"/>
<evidence type="ECO:0000313" key="4">
    <source>
        <dbReference type="Proteomes" id="UP000663879"/>
    </source>
</evidence>
<feature type="domain" description="SWIM-type" evidence="2">
    <location>
        <begin position="142"/>
        <end position="173"/>
    </location>
</feature>
<keyword evidence="1" id="KW-0862">Zinc</keyword>
<dbReference type="Proteomes" id="UP000663879">
    <property type="component" value="Unassembled WGS sequence"/>
</dbReference>
<keyword evidence="1" id="KW-0863">Zinc-finger</keyword>
<keyword evidence="1" id="KW-0479">Metal-binding</keyword>
<evidence type="ECO:0000313" key="3">
    <source>
        <dbReference type="EMBL" id="CAF0999559.1"/>
    </source>
</evidence>
<evidence type="ECO:0000256" key="1">
    <source>
        <dbReference type="PROSITE-ProRule" id="PRU00325"/>
    </source>
</evidence>
<dbReference type="AlphaFoldDB" id="A0A814GQ93"/>
<evidence type="ECO:0000259" key="2">
    <source>
        <dbReference type="PROSITE" id="PS50966"/>
    </source>
</evidence>
<keyword evidence="4" id="KW-1185">Reference proteome</keyword>
<accession>A0A814GQ93</accession>
<dbReference type="EMBL" id="CAJNOC010003834">
    <property type="protein sequence ID" value="CAF0999559.1"/>
    <property type="molecule type" value="Genomic_DNA"/>
</dbReference>
<reference evidence="3" key="1">
    <citation type="submission" date="2021-02" db="EMBL/GenBank/DDBJ databases">
        <authorList>
            <person name="Nowell W R."/>
        </authorList>
    </citation>
    <scope>NUCLEOTIDE SEQUENCE</scope>
    <source>
        <strain evidence="3">Ploen Becks lab</strain>
    </source>
</reference>
<sequence>MHYSTSLENFEILKEEVLARWSLYPDLIDFKLYFTNQWLQSQWSNWKLFDRPYGFSTTNNSTESFNKIIKLIYTGYERGCIHDACLVVEKMLTDLSRSQDNFDLTIKISSGLLKDSDKLKLEDFSFINLNAAYRVANSLNKYYVQTNPKFCSCSKFLEFAVCKHYIALCRLTNQKYEEKDREFVFAKKRGRPAKSKNALAK</sequence>
<gene>
    <name evidence="3" type="ORF">OXX778_LOCUS16334</name>
</gene>
<dbReference type="PROSITE" id="PS50966">
    <property type="entry name" value="ZF_SWIM"/>
    <property type="match status" value="1"/>
</dbReference>
<protein>
    <recommendedName>
        <fullName evidence="2">SWIM-type domain-containing protein</fullName>
    </recommendedName>
</protein>
<comment type="caution">
    <text evidence="3">The sequence shown here is derived from an EMBL/GenBank/DDBJ whole genome shotgun (WGS) entry which is preliminary data.</text>
</comment>
<name>A0A814GQ93_9BILA</name>
<dbReference type="GO" id="GO:0008270">
    <property type="term" value="F:zinc ion binding"/>
    <property type="evidence" value="ECO:0007669"/>
    <property type="project" value="UniProtKB-KW"/>
</dbReference>
<organism evidence="3 4">
    <name type="scientific">Brachionus calyciflorus</name>
    <dbReference type="NCBI Taxonomy" id="104777"/>
    <lineage>
        <taxon>Eukaryota</taxon>
        <taxon>Metazoa</taxon>
        <taxon>Spiralia</taxon>
        <taxon>Gnathifera</taxon>
        <taxon>Rotifera</taxon>
        <taxon>Eurotatoria</taxon>
        <taxon>Monogononta</taxon>
        <taxon>Pseudotrocha</taxon>
        <taxon>Ploima</taxon>
        <taxon>Brachionidae</taxon>
        <taxon>Brachionus</taxon>
    </lineage>
</organism>